<evidence type="ECO:0000256" key="2">
    <source>
        <dbReference type="ARBA" id="ARBA00022475"/>
    </source>
</evidence>
<dbReference type="Proteomes" id="UP000403266">
    <property type="component" value="Unassembled WGS sequence"/>
</dbReference>
<dbReference type="GO" id="GO:0044341">
    <property type="term" value="P:sodium-dependent phosphate transport"/>
    <property type="evidence" value="ECO:0007669"/>
    <property type="project" value="InterPro"/>
</dbReference>
<comment type="subcellular location">
    <subcellularLocation>
        <location evidence="1">Cell membrane</location>
        <topology evidence="1">Multi-pass membrane protein</topology>
    </subcellularLocation>
</comment>
<keyword evidence="7" id="KW-1185">Reference proteome</keyword>
<keyword evidence="2" id="KW-1003">Cell membrane</keyword>
<keyword evidence="5" id="KW-0472">Membrane</keyword>
<dbReference type="RefSeq" id="WP_152718398.1">
    <property type="nucleotide sequence ID" value="NZ_VOSJ01000025.1"/>
</dbReference>
<name>A0A5N7MW52_9HYPH</name>
<dbReference type="Pfam" id="PF02690">
    <property type="entry name" value="Na_Pi_cotrans"/>
    <property type="match status" value="1"/>
</dbReference>
<evidence type="ECO:0000313" key="7">
    <source>
        <dbReference type="Proteomes" id="UP000403266"/>
    </source>
</evidence>
<dbReference type="EMBL" id="VOSK01000575">
    <property type="protein sequence ID" value="MPR31192.1"/>
    <property type="molecule type" value="Genomic_DNA"/>
</dbReference>
<evidence type="ECO:0000256" key="4">
    <source>
        <dbReference type="ARBA" id="ARBA00022989"/>
    </source>
</evidence>
<dbReference type="NCBIfam" id="NF037997">
    <property type="entry name" value="Na_Pi_symport"/>
    <property type="match status" value="1"/>
</dbReference>
<keyword evidence="4" id="KW-1133">Transmembrane helix</keyword>
<evidence type="ECO:0000256" key="5">
    <source>
        <dbReference type="ARBA" id="ARBA00023136"/>
    </source>
</evidence>
<protein>
    <submittedName>
        <fullName evidence="6">Uncharacterized protein</fullName>
    </submittedName>
</protein>
<dbReference type="AlphaFoldDB" id="A0A5N7MW52"/>
<dbReference type="InterPro" id="IPR003841">
    <property type="entry name" value="Na/Pi_transpt"/>
</dbReference>
<dbReference type="OrthoDB" id="9763003at2"/>
<gene>
    <name evidence="6" type="ORF">FS320_41490</name>
</gene>
<evidence type="ECO:0000256" key="1">
    <source>
        <dbReference type="ARBA" id="ARBA00004651"/>
    </source>
</evidence>
<dbReference type="GO" id="GO:0005886">
    <property type="term" value="C:plasma membrane"/>
    <property type="evidence" value="ECO:0007669"/>
    <property type="project" value="UniProtKB-SubCell"/>
</dbReference>
<comment type="caution">
    <text evidence="6">The sequence shown here is derived from an EMBL/GenBank/DDBJ whole genome shotgun (WGS) entry which is preliminary data.</text>
</comment>
<sequence length="116" mass="12377">MLTGTAATVALDSSSVTMILLITLVDAGLLSFVEALPVILGSNIGTTISSPVFALNIDEYAPVLLLAEFLARAPQVGSGAGLEHHRVQHRPHPLRAACYWRGRRASQRSSAHHRLA</sequence>
<dbReference type="GO" id="GO:0005436">
    <property type="term" value="F:sodium:phosphate symporter activity"/>
    <property type="evidence" value="ECO:0007669"/>
    <property type="project" value="InterPro"/>
</dbReference>
<accession>A0A5N7MW52</accession>
<keyword evidence="3" id="KW-0812">Transmembrane</keyword>
<evidence type="ECO:0000313" key="6">
    <source>
        <dbReference type="EMBL" id="MPR31192.1"/>
    </source>
</evidence>
<evidence type="ECO:0000256" key="3">
    <source>
        <dbReference type="ARBA" id="ARBA00022692"/>
    </source>
</evidence>
<reference evidence="6 7" key="1">
    <citation type="journal article" date="2019" name="Syst. Appl. Microbiol.">
        <title>Microvirga tunisiensis sp. nov., a root nodule symbiotic bacterium isolated from Lupinus micranthus and L. luteus grown in Northern Tunisia.</title>
        <authorList>
            <person name="Msaddak A."/>
            <person name="Rejili M."/>
            <person name="Duran D."/>
            <person name="Mars M."/>
            <person name="Palacios J.M."/>
            <person name="Ruiz-Argueso T."/>
            <person name="Rey L."/>
            <person name="Imperial J."/>
        </authorList>
    </citation>
    <scope>NUCLEOTIDE SEQUENCE [LARGE SCALE GENOMIC DNA]</scope>
    <source>
        <strain evidence="6 7">Lmie10</strain>
    </source>
</reference>
<organism evidence="6 7">
    <name type="scientific">Microvirga tunisiensis</name>
    <dbReference type="NCBI Taxonomy" id="2108360"/>
    <lineage>
        <taxon>Bacteria</taxon>
        <taxon>Pseudomonadati</taxon>
        <taxon>Pseudomonadota</taxon>
        <taxon>Alphaproteobacteria</taxon>
        <taxon>Hyphomicrobiales</taxon>
        <taxon>Methylobacteriaceae</taxon>
        <taxon>Microvirga</taxon>
    </lineage>
</organism>
<proteinExistence type="predicted"/>